<dbReference type="SUPFAM" id="SSF48295">
    <property type="entry name" value="TrpR-like"/>
    <property type="match status" value="1"/>
</dbReference>
<dbReference type="CDD" id="cd06571">
    <property type="entry name" value="Bac_DnaA_C"/>
    <property type="match status" value="1"/>
</dbReference>
<name>A0A327K5L1_9BRAD</name>
<dbReference type="GO" id="GO:0005524">
    <property type="term" value="F:ATP binding"/>
    <property type="evidence" value="ECO:0007669"/>
    <property type="project" value="InterPro"/>
</dbReference>
<dbReference type="InterPro" id="IPR010921">
    <property type="entry name" value="Trp_repressor/repl_initiator"/>
</dbReference>
<dbReference type="Gene3D" id="1.10.1750.10">
    <property type="match status" value="1"/>
</dbReference>
<gene>
    <name evidence="3" type="ORF">CH338_22170</name>
</gene>
<feature type="non-terminal residue" evidence="3">
    <location>
        <position position="223"/>
    </location>
</feature>
<feature type="compositionally biased region" description="Basic and acidic residues" evidence="1">
    <location>
        <begin position="213"/>
        <end position="223"/>
    </location>
</feature>
<dbReference type="RefSeq" id="WP_276330226.1">
    <property type="nucleotide sequence ID" value="NZ_NPEU01000346.1"/>
</dbReference>
<keyword evidence="4" id="KW-1185">Reference proteome</keyword>
<organism evidence="3 4">
    <name type="scientific">Rhodoplanes elegans</name>
    <dbReference type="NCBI Taxonomy" id="29408"/>
    <lineage>
        <taxon>Bacteria</taxon>
        <taxon>Pseudomonadati</taxon>
        <taxon>Pseudomonadota</taxon>
        <taxon>Alphaproteobacteria</taxon>
        <taxon>Hyphomicrobiales</taxon>
        <taxon>Nitrobacteraceae</taxon>
        <taxon>Rhodoplanes</taxon>
    </lineage>
</organism>
<evidence type="ECO:0000313" key="4">
    <source>
        <dbReference type="Proteomes" id="UP000248863"/>
    </source>
</evidence>
<dbReference type="SMART" id="SM00760">
    <property type="entry name" value="Bac_DnaA_C"/>
    <property type="match status" value="1"/>
</dbReference>
<protein>
    <recommendedName>
        <fullName evidence="2">Chromosomal replication initiator DnaA C-terminal domain-containing protein</fullName>
    </recommendedName>
</protein>
<evidence type="ECO:0000259" key="2">
    <source>
        <dbReference type="SMART" id="SM00760"/>
    </source>
</evidence>
<evidence type="ECO:0000256" key="1">
    <source>
        <dbReference type="SAM" id="MobiDB-lite"/>
    </source>
</evidence>
<dbReference type="EMBL" id="NPEU01000346">
    <property type="protein sequence ID" value="RAI33687.1"/>
    <property type="molecule type" value="Genomic_DNA"/>
</dbReference>
<dbReference type="AlphaFoldDB" id="A0A327K5L1"/>
<dbReference type="GO" id="GO:0006275">
    <property type="term" value="P:regulation of DNA replication"/>
    <property type="evidence" value="ECO:0007669"/>
    <property type="project" value="InterPro"/>
</dbReference>
<dbReference type="Proteomes" id="UP000248863">
    <property type="component" value="Unassembled WGS sequence"/>
</dbReference>
<dbReference type="InterPro" id="IPR013159">
    <property type="entry name" value="DnaA_C"/>
</dbReference>
<dbReference type="GO" id="GO:0043565">
    <property type="term" value="F:sequence-specific DNA binding"/>
    <property type="evidence" value="ECO:0007669"/>
    <property type="project" value="InterPro"/>
</dbReference>
<comment type="caution">
    <text evidence="3">The sequence shown here is derived from an EMBL/GenBank/DDBJ whole genome shotgun (WGS) entry which is preliminary data.</text>
</comment>
<sequence>MSGTVSIRMILRAVGYAFGIPSSKIRSLRRTGDLCQPRHAVCLLAREMTTLTFPAIGRLLGDRDHTSIMHGADKGQALRDSDPDFARRLATAREMILAELARADRWQDADAVAAAERVMGAADPWRAAIDLSVDEVVAVAARAVALEHVAAGTYRLLAQLDELRRCAERPRDGDARDRIAELEPAAAALSDALAEALQGLGYEYAEPADEPTSEPKDETDGQA</sequence>
<proteinExistence type="predicted"/>
<reference evidence="3 4" key="1">
    <citation type="submission" date="2017-07" db="EMBL/GenBank/DDBJ databases">
        <title>Draft Genome Sequences of Select Purple Nonsulfur Bacteria.</title>
        <authorList>
            <person name="Lasarre B."/>
            <person name="Mckinlay J.B."/>
        </authorList>
    </citation>
    <scope>NUCLEOTIDE SEQUENCE [LARGE SCALE GENOMIC DNA]</scope>
    <source>
        <strain evidence="3 4">DSM 11907</strain>
    </source>
</reference>
<feature type="domain" description="Chromosomal replication initiator DnaA C-terminal" evidence="2">
    <location>
        <begin position="6"/>
        <end position="75"/>
    </location>
</feature>
<evidence type="ECO:0000313" key="3">
    <source>
        <dbReference type="EMBL" id="RAI33687.1"/>
    </source>
</evidence>
<accession>A0A327K5L1</accession>
<feature type="region of interest" description="Disordered" evidence="1">
    <location>
        <begin position="200"/>
        <end position="223"/>
    </location>
</feature>
<dbReference type="GO" id="GO:0006270">
    <property type="term" value="P:DNA replication initiation"/>
    <property type="evidence" value="ECO:0007669"/>
    <property type="project" value="InterPro"/>
</dbReference>
<dbReference type="Pfam" id="PF08299">
    <property type="entry name" value="Bac_DnaA_C"/>
    <property type="match status" value="1"/>
</dbReference>